<accession>A0A7W8UBX0</accession>
<keyword evidence="2" id="KW-1185">Reference proteome</keyword>
<evidence type="ECO:0000313" key="2">
    <source>
        <dbReference type="Proteomes" id="UP000585507"/>
    </source>
</evidence>
<dbReference type="EMBL" id="JACHBK010000007">
    <property type="protein sequence ID" value="MBB5536560.1"/>
    <property type="molecule type" value="Genomic_DNA"/>
</dbReference>
<name>A0A7W8UBX0_9HYPH</name>
<sequence>MFEFAVLTPLCPVGHLPLKGGDWLGTPTASHPSVLHLELSTSANLNGARGNIRIFQSPPSRGRCHAVTEGGAVHSVAA</sequence>
<dbReference type="Proteomes" id="UP000585507">
    <property type="component" value="Unassembled WGS sequence"/>
</dbReference>
<protein>
    <recommendedName>
        <fullName evidence="3">Lytic murein transglycosylase</fullName>
    </recommendedName>
</protein>
<gene>
    <name evidence="1" type="ORF">GGD55_003271</name>
</gene>
<evidence type="ECO:0000313" key="1">
    <source>
        <dbReference type="EMBL" id="MBB5536560.1"/>
    </source>
</evidence>
<dbReference type="AlphaFoldDB" id="A0A7W8UBX0"/>
<comment type="caution">
    <text evidence="1">The sequence shown here is derived from an EMBL/GenBank/DDBJ whole genome shotgun (WGS) entry which is preliminary data.</text>
</comment>
<evidence type="ECO:0008006" key="3">
    <source>
        <dbReference type="Google" id="ProtNLM"/>
    </source>
</evidence>
<organism evidence="1 2">
    <name type="scientific">Rhizobium giardinii</name>
    <dbReference type="NCBI Taxonomy" id="56731"/>
    <lineage>
        <taxon>Bacteria</taxon>
        <taxon>Pseudomonadati</taxon>
        <taxon>Pseudomonadota</taxon>
        <taxon>Alphaproteobacteria</taxon>
        <taxon>Hyphomicrobiales</taxon>
        <taxon>Rhizobiaceae</taxon>
        <taxon>Rhizobium/Agrobacterium group</taxon>
        <taxon>Rhizobium</taxon>
    </lineage>
</organism>
<proteinExistence type="predicted"/>
<reference evidence="1 2" key="1">
    <citation type="submission" date="2020-08" db="EMBL/GenBank/DDBJ databases">
        <title>Genomic Encyclopedia of Type Strains, Phase IV (KMG-V): Genome sequencing to study the core and pangenomes of soil and plant-associated prokaryotes.</title>
        <authorList>
            <person name="Whitman W."/>
        </authorList>
    </citation>
    <scope>NUCLEOTIDE SEQUENCE [LARGE SCALE GENOMIC DNA]</scope>
    <source>
        <strain evidence="1 2">SEMIA 4084</strain>
    </source>
</reference>